<evidence type="ECO:0000313" key="4">
    <source>
        <dbReference type="Proteomes" id="UP000287372"/>
    </source>
</evidence>
<dbReference type="InterPro" id="IPR001387">
    <property type="entry name" value="Cro/C1-type_HTH"/>
</dbReference>
<feature type="domain" description="HTH cro/C1-type" evidence="2">
    <location>
        <begin position="9"/>
        <end position="53"/>
    </location>
</feature>
<dbReference type="Pfam" id="PF01381">
    <property type="entry name" value="HTH_3"/>
    <property type="match status" value="1"/>
</dbReference>
<dbReference type="KEGG" id="vg:55009810"/>
<sequence length="101" mass="11207">MDSNQDTVTLEAFADRVGCHFTTASRLRSGDRMPSKELLGRIVEAYGLDKESAFDVFTQGDPTQFGRYLREEVFKSEAESGPESQETGNRTHDTDARISAA</sequence>
<dbReference type="GO" id="GO:0003677">
    <property type="term" value="F:DNA binding"/>
    <property type="evidence" value="ECO:0007669"/>
    <property type="project" value="InterPro"/>
</dbReference>
<accession>A0A3S9U8M6</accession>
<feature type="compositionally biased region" description="Basic and acidic residues" evidence="1">
    <location>
        <begin position="89"/>
        <end position="101"/>
    </location>
</feature>
<protein>
    <recommendedName>
        <fullName evidence="2">HTH cro/C1-type domain-containing protein</fullName>
    </recommendedName>
</protein>
<organism evidence="3 4">
    <name type="scientific">Streptomyces phage Hiyaa</name>
    <dbReference type="NCBI Taxonomy" id="2499072"/>
    <lineage>
        <taxon>Viruses</taxon>
        <taxon>Duplodnaviria</taxon>
        <taxon>Heunggongvirae</taxon>
        <taxon>Uroviricota</taxon>
        <taxon>Caudoviricetes</taxon>
        <taxon>Hiyaavirus</taxon>
        <taxon>Hiyaavirus hiyaa</taxon>
    </lineage>
</organism>
<dbReference type="Gene3D" id="1.10.260.40">
    <property type="entry name" value="lambda repressor-like DNA-binding domains"/>
    <property type="match status" value="1"/>
</dbReference>
<dbReference type="EMBL" id="MK279841">
    <property type="protein sequence ID" value="AZS06672.1"/>
    <property type="molecule type" value="Genomic_DNA"/>
</dbReference>
<evidence type="ECO:0000313" key="3">
    <source>
        <dbReference type="EMBL" id="AZS06672.1"/>
    </source>
</evidence>
<feature type="region of interest" description="Disordered" evidence="1">
    <location>
        <begin position="74"/>
        <end position="101"/>
    </location>
</feature>
<gene>
    <name evidence="3" type="primary">32</name>
    <name evidence="3" type="ORF">SEA_HIYAA_32</name>
</gene>
<dbReference type="CDD" id="cd00093">
    <property type="entry name" value="HTH_XRE"/>
    <property type="match status" value="1"/>
</dbReference>
<reference evidence="3 4" key="1">
    <citation type="submission" date="2018-12" db="EMBL/GenBank/DDBJ databases">
        <authorList>
            <person name="Lieu J.K."/>
            <person name="Tian C.Z."/>
            <person name="Hsaio W.J."/>
            <person name="Shaffer C.D."/>
            <person name="Weston-Hafer K.A."/>
            <person name="Russell D.A."/>
            <person name="Pope W.H."/>
            <person name="Jacobs-Sera D."/>
            <person name="Hendrix R.W."/>
            <person name="Hatfull G.F."/>
        </authorList>
    </citation>
    <scope>NUCLEOTIDE SEQUENCE [LARGE SCALE GENOMIC DNA]</scope>
</reference>
<evidence type="ECO:0000259" key="2">
    <source>
        <dbReference type="PROSITE" id="PS50943"/>
    </source>
</evidence>
<dbReference type="GeneID" id="55009810"/>
<name>A0A3S9U8M6_9CAUD</name>
<dbReference type="RefSeq" id="YP_009818468.1">
    <property type="nucleotide sequence ID" value="NC_048139.1"/>
</dbReference>
<dbReference type="InterPro" id="IPR010982">
    <property type="entry name" value="Lambda_DNA-bd_dom_sf"/>
</dbReference>
<evidence type="ECO:0000256" key="1">
    <source>
        <dbReference type="SAM" id="MobiDB-lite"/>
    </source>
</evidence>
<dbReference type="SUPFAM" id="SSF47413">
    <property type="entry name" value="lambda repressor-like DNA-binding domains"/>
    <property type="match status" value="1"/>
</dbReference>
<dbReference type="Proteomes" id="UP000287372">
    <property type="component" value="Segment"/>
</dbReference>
<keyword evidence="4" id="KW-1185">Reference proteome</keyword>
<dbReference type="PROSITE" id="PS50943">
    <property type="entry name" value="HTH_CROC1"/>
    <property type="match status" value="1"/>
</dbReference>
<proteinExistence type="predicted"/>